<feature type="binding site" evidence="11">
    <location>
        <position position="243"/>
    </location>
    <ligand>
        <name>Zn(2+)</name>
        <dbReference type="ChEBI" id="CHEBI:29105"/>
    </ligand>
</feature>
<dbReference type="EMBL" id="NQJD01000039">
    <property type="protein sequence ID" value="TAA74113.1"/>
    <property type="molecule type" value="Genomic_DNA"/>
</dbReference>
<evidence type="ECO:0000256" key="3">
    <source>
        <dbReference type="ARBA" id="ARBA00022723"/>
    </source>
</evidence>
<evidence type="ECO:0000256" key="8">
    <source>
        <dbReference type="ARBA" id="ARBA00037993"/>
    </source>
</evidence>
<evidence type="ECO:0000256" key="2">
    <source>
        <dbReference type="ARBA" id="ARBA00022598"/>
    </source>
</evidence>
<comment type="similarity">
    <text evidence="8 11">Belongs to the QueC family.</text>
</comment>
<dbReference type="Gene3D" id="3.40.50.620">
    <property type="entry name" value="HUPs"/>
    <property type="match status" value="1"/>
</dbReference>
<reference evidence="12" key="1">
    <citation type="submission" date="2017-07" db="EMBL/GenBank/DDBJ databases">
        <title>The cable genome - Insights into the physiology and evolution of filamentous bacteria capable of sulfide oxidation via long distance electron transfer.</title>
        <authorList>
            <person name="Thorup C."/>
            <person name="Bjerg J.T."/>
            <person name="Schreiber L."/>
            <person name="Nielsen L.P."/>
            <person name="Kjeldsen K.U."/>
            <person name="Boesen T."/>
            <person name="Boggild A."/>
            <person name="Meysman F."/>
            <person name="Geelhoed J."/>
            <person name="Schramm A."/>
        </authorList>
    </citation>
    <scope>NUCLEOTIDE SEQUENCE [LARGE SCALE GENOMIC DNA]</scope>
    <source>
        <strain evidence="12">GS</strain>
    </source>
</reference>
<feature type="binding site" evidence="11">
    <location>
        <position position="240"/>
    </location>
    <ligand>
        <name>Zn(2+)</name>
        <dbReference type="ChEBI" id="CHEBI:29105"/>
    </ligand>
</feature>
<dbReference type="NCBIfam" id="TIGR00364">
    <property type="entry name" value="7-cyano-7-deazaguanine synthase QueC"/>
    <property type="match status" value="1"/>
</dbReference>
<sequence>MQSSGEYFHKERYDALIQLSMIGDKCVSDNIKPDCAENFSMKKAVVLLSGGLDSSTVLAIARSRGFQCHCLSFRYGQKQDIELERAAVIAKAMRAEQHLILRLDLGLIGGSALTSAIEVPKDRKAEEISAGIPVTYVPARNIIFLSQAVAWAEVLGAADIFLGINAVDYSGYPDCRPDFLRAFELAVNLGTKAGSTGSPFRLHAPLIELSKKEIIEVGMRLGVDYSLTHSCYDPVQGLACGHCDACILRLKGFAEAGMKDPVNYLQQAVK</sequence>
<proteinExistence type="inferred from homology"/>
<comment type="caution">
    <text evidence="12">The sequence shown here is derived from an EMBL/GenBank/DDBJ whole genome shotgun (WGS) entry which is preliminary data.</text>
</comment>
<keyword evidence="3 11" id="KW-0479">Metal-binding</keyword>
<feature type="binding site" evidence="11">
    <location>
        <begin position="48"/>
        <end position="58"/>
    </location>
    <ligand>
        <name>ATP</name>
        <dbReference type="ChEBI" id="CHEBI:30616"/>
    </ligand>
</feature>
<keyword evidence="6 11" id="KW-0862">Zinc</keyword>
<dbReference type="GO" id="GO:0008270">
    <property type="term" value="F:zinc ion binding"/>
    <property type="evidence" value="ECO:0007669"/>
    <property type="project" value="UniProtKB-UniRule"/>
</dbReference>
<feature type="binding site" evidence="11">
    <location>
        <position position="231"/>
    </location>
    <ligand>
        <name>Zn(2+)</name>
        <dbReference type="ChEBI" id="CHEBI:29105"/>
    </ligand>
</feature>
<keyword evidence="13" id="KW-1185">Reference proteome</keyword>
<keyword evidence="2 11" id="KW-0436">Ligase</keyword>
<comment type="pathway">
    <text evidence="1 11">Purine metabolism; 7-cyano-7-deazaguanine biosynthesis.</text>
</comment>
<comment type="function">
    <text evidence="11">Catalyzes the ATP-dependent conversion of 7-carboxy-7-deazaguanine (CDG) to 7-cyano-7-deazaguanine (preQ(0)).</text>
</comment>
<dbReference type="Proteomes" id="UP000316238">
    <property type="component" value="Unassembled WGS sequence"/>
</dbReference>
<gene>
    <name evidence="11" type="primary">queC</name>
    <name evidence="12" type="ORF">CDV28_13912</name>
</gene>
<name>A0A521FZB7_9BACT</name>
<evidence type="ECO:0000256" key="4">
    <source>
        <dbReference type="ARBA" id="ARBA00022741"/>
    </source>
</evidence>
<comment type="cofactor">
    <cofactor evidence="11">
        <name>Zn(2+)</name>
        <dbReference type="ChEBI" id="CHEBI:29105"/>
    </cofactor>
    <text evidence="11">Binds 1 zinc ion per subunit.</text>
</comment>
<evidence type="ECO:0000256" key="6">
    <source>
        <dbReference type="ARBA" id="ARBA00022833"/>
    </source>
</evidence>
<evidence type="ECO:0000256" key="11">
    <source>
        <dbReference type="HAMAP-Rule" id="MF_01633"/>
    </source>
</evidence>
<evidence type="ECO:0000313" key="13">
    <source>
        <dbReference type="Proteomes" id="UP000316238"/>
    </source>
</evidence>
<evidence type="ECO:0000313" key="12">
    <source>
        <dbReference type="EMBL" id="TAA74113.1"/>
    </source>
</evidence>
<dbReference type="PIRSF" id="PIRSF006293">
    <property type="entry name" value="ExsB"/>
    <property type="match status" value="1"/>
</dbReference>
<dbReference type="GO" id="GO:0016879">
    <property type="term" value="F:ligase activity, forming carbon-nitrogen bonds"/>
    <property type="evidence" value="ECO:0007669"/>
    <property type="project" value="UniProtKB-UniRule"/>
</dbReference>
<evidence type="ECO:0000256" key="1">
    <source>
        <dbReference type="ARBA" id="ARBA00005061"/>
    </source>
</evidence>
<dbReference type="EC" id="6.3.4.20" evidence="9 11"/>
<dbReference type="SUPFAM" id="SSF52402">
    <property type="entry name" value="Adenine nucleotide alpha hydrolases-like"/>
    <property type="match status" value="1"/>
</dbReference>
<evidence type="ECO:0000256" key="10">
    <source>
        <dbReference type="ARBA" id="ARBA00047890"/>
    </source>
</evidence>
<dbReference type="AlphaFoldDB" id="A0A521FZB7"/>
<dbReference type="HAMAP" id="MF_01633">
    <property type="entry name" value="QueC"/>
    <property type="match status" value="1"/>
</dbReference>
<keyword evidence="4 11" id="KW-0547">Nucleotide-binding</keyword>
<dbReference type="PANTHER" id="PTHR42914:SF1">
    <property type="entry name" value="7-CYANO-7-DEAZAGUANINE SYNTHASE"/>
    <property type="match status" value="1"/>
</dbReference>
<dbReference type="GO" id="GO:0008616">
    <property type="term" value="P:tRNA queuosine(34) biosynthetic process"/>
    <property type="evidence" value="ECO:0007669"/>
    <property type="project" value="UniProtKB-UniRule"/>
</dbReference>
<dbReference type="InterPro" id="IPR014729">
    <property type="entry name" value="Rossmann-like_a/b/a_fold"/>
</dbReference>
<protein>
    <recommendedName>
        <fullName evidence="9 11">7-cyano-7-deazaguanine synthase</fullName>
        <ecNumber evidence="9 11">6.3.4.20</ecNumber>
    </recommendedName>
    <alternativeName>
        <fullName evidence="11">7-cyano-7-carbaguanine synthase</fullName>
    </alternativeName>
    <alternativeName>
        <fullName evidence="11">PreQ(0) synthase</fullName>
    </alternativeName>
    <alternativeName>
        <fullName evidence="11">Queuosine biosynthesis protein QueC</fullName>
    </alternativeName>
</protein>
<evidence type="ECO:0000256" key="9">
    <source>
        <dbReference type="ARBA" id="ARBA00039149"/>
    </source>
</evidence>
<evidence type="ECO:0000256" key="7">
    <source>
        <dbReference type="ARBA" id="ARBA00022840"/>
    </source>
</evidence>
<dbReference type="UniPathway" id="UPA00391"/>
<dbReference type="PANTHER" id="PTHR42914">
    <property type="entry name" value="7-CYANO-7-DEAZAGUANINE SYNTHASE"/>
    <property type="match status" value="1"/>
</dbReference>
<accession>A0A521FZB7</accession>
<comment type="catalytic activity">
    <reaction evidence="10 11">
        <text>7-carboxy-7-carbaguanine + NH4(+) + 2 ATP = 7-cyano-7-carbaguanine + 2 AMP + 2 diphosphate + 2 H(+)</text>
        <dbReference type="Rhea" id="RHEA:27982"/>
        <dbReference type="ChEBI" id="CHEBI:15378"/>
        <dbReference type="ChEBI" id="CHEBI:28938"/>
        <dbReference type="ChEBI" id="CHEBI:30616"/>
        <dbReference type="ChEBI" id="CHEBI:33019"/>
        <dbReference type="ChEBI" id="CHEBI:45075"/>
        <dbReference type="ChEBI" id="CHEBI:61036"/>
        <dbReference type="ChEBI" id="CHEBI:456215"/>
        <dbReference type="EC" id="6.3.4.20"/>
    </reaction>
</comment>
<organism evidence="12 13">
    <name type="scientific">Candidatus Electronema aureum</name>
    <dbReference type="NCBI Taxonomy" id="2005002"/>
    <lineage>
        <taxon>Bacteria</taxon>
        <taxon>Pseudomonadati</taxon>
        <taxon>Thermodesulfobacteriota</taxon>
        <taxon>Desulfobulbia</taxon>
        <taxon>Desulfobulbales</taxon>
        <taxon>Desulfobulbaceae</taxon>
        <taxon>Candidatus Electronema</taxon>
    </lineage>
</organism>
<dbReference type="GO" id="GO:0005524">
    <property type="term" value="F:ATP binding"/>
    <property type="evidence" value="ECO:0007669"/>
    <property type="project" value="UniProtKB-UniRule"/>
</dbReference>
<evidence type="ECO:0000256" key="5">
    <source>
        <dbReference type="ARBA" id="ARBA00022785"/>
    </source>
</evidence>
<dbReference type="InterPro" id="IPR018317">
    <property type="entry name" value="QueC"/>
</dbReference>
<dbReference type="Pfam" id="PF06508">
    <property type="entry name" value="QueC"/>
    <property type="match status" value="1"/>
</dbReference>
<keyword evidence="5 11" id="KW-0671">Queuosine biosynthesis</keyword>
<keyword evidence="7 11" id="KW-0067">ATP-binding</keyword>
<dbReference type="CDD" id="cd01995">
    <property type="entry name" value="QueC-like"/>
    <property type="match status" value="1"/>
</dbReference>
<feature type="binding site" evidence="11">
    <location>
        <position position="246"/>
    </location>
    <ligand>
        <name>Zn(2+)</name>
        <dbReference type="ChEBI" id="CHEBI:29105"/>
    </ligand>
</feature>